<gene>
    <name evidence="1" type="ORF">AAW51_2958</name>
</gene>
<dbReference type="KEGG" id="pbh:AAW51_2958"/>
<reference evidence="1 2" key="1">
    <citation type="submission" date="2015-05" db="EMBL/GenBank/DDBJ databases">
        <authorList>
            <person name="Tang B."/>
            <person name="Yu Y."/>
        </authorList>
    </citation>
    <scope>NUCLEOTIDE SEQUENCE [LARGE SCALE GENOMIC DNA]</scope>
    <source>
        <strain evidence="1 2">DSM 7029</strain>
    </source>
</reference>
<dbReference type="RefSeq" id="WP_047195212.1">
    <property type="nucleotide sequence ID" value="NZ_CP011371.1"/>
</dbReference>
<organism evidence="1 2">
    <name type="scientific">Caldimonas brevitalea</name>
    <dbReference type="NCBI Taxonomy" id="413882"/>
    <lineage>
        <taxon>Bacteria</taxon>
        <taxon>Pseudomonadati</taxon>
        <taxon>Pseudomonadota</taxon>
        <taxon>Betaproteobacteria</taxon>
        <taxon>Burkholderiales</taxon>
        <taxon>Sphaerotilaceae</taxon>
        <taxon>Caldimonas</taxon>
    </lineage>
</organism>
<proteinExistence type="predicted"/>
<accession>A0A0G3BJL6</accession>
<dbReference type="Proteomes" id="UP000035352">
    <property type="component" value="Chromosome"/>
</dbReference>
<name>A0A0G3BJL6_9BURK</name>
<dbReference type="OrthoDB" id="9155536at2"/>
<evidence type="ECO:0000313" key="2">
    <source>
        <dbReference type="Proteomes" id="UP000035352"/>
    </source>
</evidence>
<protein>
    <submittedName>
        <fullName evidence="1">Uncharacterized protein</fullName>
    </submittedName>
</protein>
<dbReference type="STRING" id="413882.AAW51_2958"/>
<dbReference type="AlphaFoldDB" id="A0A0G3BJL6"/>
<evidence type="ECO:0000313" key="1">
    <source>
        <dbReference type="EMBL" id="AKJ29649.1"/>
    </source>
</evidence>
<dbReference type="EMBL" id="CP011371">
    <property type="protein sequence ID" value="AKJ29649.1"/>
    <property type="molecule type" value="Genomic_DNA"/>
</dbReference>
<keyword evidence="2" id="KW-1185">Reference proteome</keyword>
<sequence length="100" mass="11142">MSPNPCVTDDDVTRLTEKLSQWAASSLSLQEQTLLAGVLELAGKMYEGTTSADGKRKLPLTRETVRDLNLWERLIETQGHSLWTCDRPPVFGEDVINPQA</sequence>